<feature type="signal peptide" evidence="1">
    <location>
        <begin position="1"/>
        <end position="23"/>
    </location>
</feature>
<feature type="chain" id="PRO_5020265516" description="Apple domain-containing protein" evidence="1">
    <location>
        <begin position="24"/>
        <end position="160"/>
    </location>
</feature>
<sequence length="160" mass="17854">MSELAKRLTVVLVAVVSWQLAMCVEVCKKTTSGHIIETNCPSKLFKWVSQPNTWFFGSTLINGVLTLEVCQIYCEQDVTCLYVEFLAPVGFNGIRTHGNGCQLGSRSESENTKGYLWDVYGMVCCGSKADPLPTDETISFLLPRFIFWKGAAQFLKKVHS</sequence>
<accession>A0A4V3SF70</accession>
<proteinExistence type="predicted"/>
<reference evidence="2 3" key="1">
    <citation type="journal article" date="2019" name="BMC Genomics">
        <title>New insights from Opisthorchis felineus genome: update on genomics of the epidemiologically important liver flukes.</title>
        <authorList>
            <person name="Ershov N.I."/>
            <person name="Mordvinov V.A."/>
            <person name="Prokhortchouk E.B."/>
            <person name="Pakharukova M.Y."/>
            <person name="Gunbin K.V."/>
            <person name="Ustyantsev K."/>
            <person name="Genaev M.A."/>
            <person name="Blinov A.G."/>
            <person name="Mazur A."/>
            <person name="Boulygina E."/>
            <person name="Tsygankova S."/>
            <person name="Khrameeva E."/>
            <person name="Chekanov N."/>
            <person name="Fan G."/>
            <person name="Xiao A."/>
            <person name="Zhang H."/>
            <person name="Xu X."/>
            <person name="Yang H."/>
            <person name="Solovyev V."/>
            <person name="Lee S.M."/>
            <person name="Liu X."/>
            <person name="Afonnikov D.A."/>
            <person name="Skryabin K.G."/>
        </authorList>
    </citation>
    <scope>NUCLEOTIDE SEQUENCE [LARGE SCALE GENOMIC DNA]</scope>
    <source>
        <strain evidence="2">AK-0245</strain>
        <tissue evidence="2">Whole organism</tissue>
    </source>
</reference>
<protein>
    <recommendedName>
        <fullName evidence="4">Apple domain-containing protein</fullName>
    </recommendedName>
</protein>
<dbReference type="EMBL" id="SJOL01006422">
    <property type="protein sequence ID" value="TGZ67304.1"/>
    <property type="molecule type" value="Genomic_DNA"/>
</dbReference>
<evidence type="ECO:0008006" key="4">
    <source>
        <dbReference type="Google" id="ProtNLM"/>
    </source>
</evidence>
<gene>
    <name evidence="2" type="ORF">CRM22_004891</name>
</gene>
<dbReference type="Proteomes" id="UP000308267">
    <property type="component" value="Unassembled WGS sequence"/>
</dbReference>
<comment type="caution">
    <text evidence="2">The sequence shown here is derived from an EMBL/GenBank/DDBJ whole genome shotgun (WGS) entry which is preliminary data.</text>
</comment>
<dbReference type="AlphaFoldDB" id="A0A4V3SF70"/>
<keyword evidence="1" id="KW-0732">Signal</keyword>
<name>A0A4V3SF70_OPIFE</name>
<evidence type="ECO:0000313" key="3">
    <source>
        <dbReference type="Proteomes" id="UP000308267"/>
    </source>
</evidence>
<evidence type="ECO:0000313" key="2">
    <source>
        <dbReference type="EMBL" id="TGZ67304.1"/>
    </source>
</evidence>
<keyword evidence="3" id="KW-1185">Reference proteome</keyword>
<organism evidence="2 3">
    <name type="scientific">Opisthorchis felineus</name>
    <dbReference type="NCBI Taxonomy" id="147828"/>
    <lineage>
        <taxon>Eukaryota</taxon>
        <taxon>Metazoa</taxon>
        <taxon>Spiralia</taxon>
        <taxon>Lophotrochozoa</taxon>
        <taxon>Platyhelminthes</taxon>
        <taxon>Trematoda</taxon>
        <taxon>Digenea</taxon>
        <taxon>Opisthorchiida</taxon>
        <taxon>Opisthorchiata</taxon>
        <taxon>Opisthorchiidae</taxon>
        <taxon>Opisthorchis</taxon>
    </lineage>
</organism>
<evidence type="ECO:0000256" key="1">
    <source>
        <dbReference type="SAM" id="SignalP"/>
    </source>
</evidence>